<name>A0A7X5RKW5_9ALTE</name>
<protein>
    <submittedName>
        <fullName evidence="10">Exosortase</fullName>
        <ecNumber evidence="10">3.4.22.-</ecNumber>
    </submittedName>
</protein>
<feature type="transmembrane region" description="Helical" evidence="8">
    <location>
        <begin position="97"/>
        <end position="116"/>
    </location>
</feature>
<feature type="transmembrane region" description="Helical" evidence="8">
    <location>
        <begin position="250"/>
        <end position="271"/>
    </location>
</feature>
<gene>
    <name evidence="10" type="primary">xrt</name>
    <name evidence="10" type="ORF">GTH32_09420</name>
</gene>
<dbReference type="InterPro" id="IPR017540">
    <property type="entry name" value="Exosortase-1"/>
</dbReference>
<keyword evidence="4 8" id="KW-0812">Transmembrane</keyword>
<evidence type="ECO:0000256" key="7">
    <source>
        <dbReference type="ARBA" id="ARBA00023136"/>
    </source>
</evidence>
<feature type="transmembrane region" description="Helical" evidence="8">
    <location>
        <begin position="123"/>
        <end position="144"/>
    </location>
</feature>
<dbReference type="Pfam" id="PF11984">
    <property type="entry name" value="DUF3485"/>
    <property type="match status" value="1"/>
</dbReference>
<evidence type="ECO:0000256" key="2">
    <source>
        <dbReference type="ARBA" id="ARBA00022475"/>
    </source>
</evidence>
<feature type="domain" description="Methanolan biosynthesis EpsI" evidence="9">
    <location>
        <begin position="303"/>
        <end position="457"/>
    </location>
</feature>
<accession>A0A7X5RKW5</accession>
<dbReference type="EC" id="3.4.22.-" evidence="10"/>
<keyword evidence="3" id="KW-0645">Protease</keyword>
<evidence type="ECO:0000256" key="5">
    <source>
        <dbReference type="ARBA" id="ARBA00022801"/>
    </source>
</evidence>
<dbReference type="NCBIfam" id="TIGR02602">
    <property type="entry name" value="8TM_EpsH"/>
    <property type="match status" value="1"/>
</dbReference>
<dbReference type="GO" id="GO:0008233">
    <property type="term" value="F:peptidase activity"/>
    <property type="evidence" value="ECO:0007669"/>
    <property type="project" value="UniProtKB-KW"/>
</dbReference>
<dbReference type="NCBIfam" id="TIGR03109">
    <property type="entry name" value="exosort_XrtA"/>
    <property type="match status" value="1"/>
</dbReference>
<dbReference type="NCBIfam" id="TIGR04178">
    <property type="entry name" value="exo_archaeo"/>
    <property type="match status" value="1"/>
</dbReference>
<evidence type="ECO:0000256" key="4">
    <source>
        <dbReference type="ARBA" id="ARBA00022692"/>
    </source>
</evidence>
<proteinExistence type="predicted"/>
<feature type="transmembrane region" description="Helical" evidence="8">
    <location>
        <begin position="73"/>
        <end position="91"/>
    </location>
</feature>
<feature type="transmembrane region" description="Helical" evidence="8">
    <location>
        <begin position="12"/>
        <end position="31"/>
    </location>
</feature>
<dbReference type="InterPro" id="IPR013426">
    <property type="entry name" value="EpsH-like"/>
</dbReference>
<evidence type="ECO:0000256" key="1">
    <source>
        <dbReference type="ARBA" id="ARBA00004651"/>
    </source>
</evidence>
<comment type="subcellular location">
    <subcellularLocation>
        <location evidence="1">Cell membrane</location>
        <topology evidence="1">Multi-pass membrane protein</topology>
    </subcellularLocation>
</comment>
<dbReference type="InterPro" id="IPR026392">
    <property type="entry name" value="Exo/Archaeosortase_dom"/>
</dbReference>
<evidence type="ECO:0000256" key="3">
    <source>
        <dbReference type="ARBA" id="ARBA00022670"/>
    </source>
</evidence>
<dbReference type="InterPro" id="IPR014263">
    <property type="entry name" value="Methanolan_biosynth_EpsI"/>
</dbReference>
<keyword evidence="11" id="KW-1185">Reference proteome</keyword>
<keyword evidence="6 8" id="KW-1133">Transmembrane helix</keyword>
<comment type="caution">
    <text evidence="10">The sequence shown here is derived from an EMBL/GenBank/DDBJ whole genome shotgun (WGS) entry which is preliminary data.</text>
</comment>
<evidence type="ECO:0000256" key="6">
    <source>
        <dbReference type="ARBA" id="ARBA00022989"/>
    </source>
</evidence>
<dbReference type="RefSeq" id="WP_163085057.1">
    <property type="nucleotide sequence ID" value="NZ_JAAAWN010000010.1"/>
</dbReference>
<evidence type="ECO:0000259" key="9">
    <source>
        <dbReference type="Pfam" id="PF11984"/>
    </source>
</evidence>
<feature type="transmembrane region" description="Helical" evidence="8">
    <location>
        <begin position="177"/>
        <end position="201"/>
    </location>
</feature>
<reference evidence="10 11" key="1">
    <citation type="submission" date="2020-01" db="EMBL/GenBank/DDBJ databases">
        <authorList>
            <person name="Chen J."/>
            <person name="Zhu S."/>
            <person name="Yang J."/>
        </authorList>
    </citation>
    <scope>NUCLEOTIDE SEQUENCE [LARGE SCALE GENOMIC DNA]</scope>
    <source>
        <strain evidence="10 11">345S023</strain>
    </source>
</reference>
<evidence type="ECO:0000313" key="10">
    <source>
        <dbReference type="EMBL" id="NDV91398.1"/>
    </source>
</evidence>
<sequence>MNTPLLLGYRTILAQFAALVILWIIFTFKGLSTAVDIWWNNEIFNHGFLIIPVSFYFIWVNRATLRNLTITPSLAPAVVLFGLILLYIIGLAGDIRLFLHVATFAMLPVIIWGLVGHRIAKRLLFPLCFILFCIPVGEQLIPYLQQITADGSVFLLKLTNIPNYRTGLYIEIPQGRFLVAEACSGVSFFIASIVVGSAYAYLNFQNGYKRSVFFLFSMVLPIAANIVRVYGIITIAYFTDMEYAAGADHLIYGWFFFAFVLILLLGTGELFREKNTSPVDPSQVHLPVVKKYSPSIIMSVGLLLGFLWSSLLTQSSQLMAPPSLHVDSIKDASCPSFIWSPNMLNPDQETQFSLLGSNCETSIYTAWFSENGNELISDSNRLFNKGQFSVETFGSVTVNEISLPTLYLTTPHDEKVLVTHWYVINGKLFTSKAKAKLYQIGLKMAGETSTGRIWIVATREPDLKPSLTKLFDAGVIKTD</sequence>
<keyword evidence="7 8" id="KW-0472">Membrane</keyword>
<organism evidence="10 11">
    <name type="scientific">Alteromonas profundi</name>
    <dbReference type="NCBI Taxonomy" id="2696062"/>
    <lineage>
        <taxon>Bacteria</taxon>
        <taxon>Pseudomonadati</taxon>
        <taxon>Pseudomonadota</taxon>
        <taxon>Gammaproteobacteria</taxon>
        <taxon>Alteromonadales</taxon>
        <taxon>Alteromonadaceae</taxon>
        <taxon>Alteromonas/Salinimonas group</taxon>
        <taxon>Alteromonas</taxon>
    </lineage>
</organism>
<dbReference type="AlphaFoldDB" id="A0A7X5RKW5"/>
<dbReference type="GO" id="GO:0005886">
    <property type="term" value="C:plasma membrane"/>
    <property type="evidence" value="ECO:0007669"/>
    <property type="project" value="UniProtKB-SubCell"/>
</dbReference>
<feature type="transmembrane region" description="Helical" evidence="8">
    <location>
        <begin position="292"/>
        <end position="311"/>
    </location>
</feature>
<dbReference type="InterPro" id="IPR019127">
    <property type="entry name" value="Exosortase"/>
</dbReference>
<keyword evidence="2" id="KW-1003">Cell membrane</keyword>
<dbReference type="Pfam" id="PF09721">
    <property type="entry name" value="Exosortase_EpsH"/>
    <property type="match status" value="1"/>
</dbReference>
<dbReference type="GO" id="GO:0006508">
    <property type="term" value="P:proteolysis"/>
    <property type="evidence" value="ECO:0007669"/>
    <property type="project" value="UniProtKB-KW"/>
</dbReference>
<dbReference type="Proteomes" id="UP000470213">
    <property type="component" value="Unassembled WGS sequence"/>
</dbReference>
<keyword evidence="5 10" id="KW-0378">Hydrolase</keyword>
<evidence type="ECO:0000256" key="8">
    <source>
        <dbReference type="SAM" id="Phobius"/>
    </source>
</evidence>
<evidence type="ECO:0000313" key="11">
    <source>
        <dbReference type="Proteomes" id="UP000470213"/>
    </source>
</evidence>
<dbReference type="EMBL" id="JAAAWN010000010">
    <property type="protein sequence ID" value="NDV91398.1"/>
    <property type="molecule type" value="Genomic_DNA"/>
</dbReference>
<feature type="transmembrane region" description="Helical" evidence="8">
    <location>
        <begin position="43"/>
        <end position="61"/>
    </location>
</feature>
<feature type="transmembrane region" description="Helical" evidence="8">
    <location>
        <begin position="213"/>
        <end position="238"/>
    </location>
</feature>